<dbReference type="OMA" id="KWCSIYI"/>
<dbReference type="KEGG" id="pyo:PY17X_1036700"/>
<feature type="compositionally biased region" description="Basic and acidic residues" evidence="1">
    <location>
        <begin position="416"/>
        <end position="426"/>
    </location>
</feature>
<feature type="compositionally biased region" description="Basic and acidic residues" evidence="1">
    <location>
        <begin position="920"/>
        <end position="930"/>
    </location>
</feature>
<proteinExistence type="predicted"/>
<reference evidence="2" key="3">
    <citation type="submission" date="2014-05" db="EMBL/GenBank/DDBJ databases">
        <authorList>
            <person name="Aslett A.Martin."/>
            <person name="De Silva Nishadi"/>
        </authorList>
    </citation>
    <scope>NUCLEOTIDE SEQUENCE</scope>
    <source>
        <strain evidence="2">YM</strain>
    </source>
</reference>
<feature type="region of interest" description="Disordered" evidence="1">
    <location>
        <begin position="24"/>
        <end position="45"/>
    </location>
</feature>
<feature type="compositionally biased region" description="Basic and acidic residues" evidence="1">
    <location>
        <begin position="799"/>
        <end position="809"/>
    </location>
</feature>
<dbReference type="VEuPathDB" id="PlasmoDB:PY06900"/>
<name>A0A078KD02_PLAYE</name>
<feature type="compositionally biased region" description="Polar residues" evidence="1">
    <location>
        <begin position="833"/>
        <end position="844"/>
    </location>
</feature>
<feature type="compositionally biased region" description="Basic and acidic residues" evidence="1">
    <location>
        <begin position="125"/>
        <end position="166"/>
    </location>
</feature>
<feature type="compositionally biased region" description="Acidic residues" evidence="1">
    <location>
        <begin position="908"/>
        <end position="919"/>
    </location>
</feature>
<dbReference type="Gene3D" id="1.20.5.2050">
    <property type="match status" value="1"/>
</dbReference>
<dbReference type="VEuPathDB" id="PlasmoDB:PYYM_1036400"/>
<dbReference type="RefSeq" id="XP_727655.1">
    <property type="nucleotide sequence ID" value="XM_722562.1"/>
</dbReference>
<feature type="region of interest" description="Disordered" evidence="1">
    <location>
        <begin position="115"/>
        <end position="166"/>
    </location>
</feature>
<organism evidence="2 5">
    <name type="scientific">Plasmodium yoelii</name>
    <dbReference type="NCBI Taxonomy" id="5861"/>
    <lineage>
        <taxon>Eukaryota</taxon>
        <taxon>Sar</taxon>
        <taxon>Alveolata</taxon>
        <taxon>Apicomplexa</taxon>
        <taxon>Aconoidasida</taxon>
        <taxon>Haemosporida</taxon>
        <taxon>Plasmodiidae</taxon>
        <taxon>Plasmodium</taxon>
        <taxon>Plasmodium (Vinckeia)</taxon>
    </lineage>
</organism>
<dbReference type="VEuPathDB" id="PlasmoDB:PY17X_1036700"/>
<reference evidence="3" key="4">
    <citation type="submission" date="2019-05" db="EMBL/GenBank/DDBJ databases">
        <authorList>
            <consortium name="Pathogen Informatics"/>
        </authorList>
    </citation>
    <scope>NUCLEOTIDE SEQUENCE</scope>
    <source>
        <strain evidence="3">17X</strain>
    </source>
</reference>
<gene>
    <name evidence="3" type="ORF">PY17X_1036700</name>
    <name evidence="2" type="ORF">PYYM_1036400</name>
</gene>
<dbReference type="GeneID" id="3854101"/>
<evidence type="ECO:0000313" key="4">
    <source>
        <dbReference type="Proteomes" id="UP000072874"/>
    </source>
</evidence>
<feature type="compositionally biased region" description="Low complexity" evidence="1">
    <location>
        <begin position="1223"/>
        <end position="1232"/>
    </location>
</feature>
<reference evidence="3" key="2">
    <citation type="submission" date="2014-05" db="EMBL/GenBank/DDBJ databases">
        <authorList>
            <person name="Aslett M.A."/>
            <person name="De Silva N."/>
        </authorList>
    </citation>
    <scope>NUCLEOTIDE SEQUENCE</scope>
    <source>
        <strain evidence="3">17X</strain>
    </source>
</reference>
<reference evidence="4 5" key="1">
    <citation type="journal article" date="2014" name="BMC Biol.">
        <title>A comprehensive evaluation of rodent malaria parasite genomes and gene expression.</title>
        <authorList>
            <person name="Otto T.D."/>
            <person name="Bohme U."/>
            <person name="Jackson A.P."/>
            <person name="Hunt M."/>
            <person name="Franke-Fayard B."/>
            <person name="Hoeijmakers W.A."/>
            <person name="Religa A.A."/>
            <person name="Robertson L."/>
            <person name="Sanders M."/>
            <person name="Ogun S.A."/>
            <person name="Cunningham D."/>
            <person name="Erhart A."/>
            <person name="Billker O."/>
            <person name="Khan S.M."/>
            <person name="Stunnenberg H.G."/>
            <person name="Langhorne J."/>
            <person name="Holder A.A."/>
            <person name="Waters A.P."/>
            <person name="Newbold C.I."/>
            <person name="Pain A."/>
            <person name="Berriman M."/>
            <person name="Janse C.J."/>
        </authorList>
    </citation>
    <scope>NUCLEOTIDE SEQUENCE [LARGE SCALE GENOMIC DNA]</scope>
    <source>
        <strain evidence="3 4">17X</strain>
        <strain evidence="2 5">YM</strain>
    </source>
</reference>
<feature type="region of interest" description="Disordered" evidence="1">
    <location>
        <begin position="416"/>
        <end position="452"/>
    </location>
</feature>
<dbReference type="EMBL" id="LM993664">
    <property type="protein sequence ID" value="VTZ79092.1"/>
    <property type="molecule type" value="Genomic_DNA"/>
</dbReference>
<accession>A0A078KD02</accession>
<protein>
    <submittedName>
        <fullName evidence="3">AP2 domain transcription factor AP2-G2, putative</fullName>
    </submittedName>
    <submittedName>
        <fullName evidence="2">Transcription factor with AP2 domain(S), putative</fullName>
    </submittedName>
</protein>
<evidence type="ECO:0000313" key="3">
    <source>
        <dbReference type="EMBL" id="VTZ79092.1"/>
    </source>
</evidence>
<feature type="region of interest" description="Disordered" evidence="1">
    <location>
        <begin position="750"/>
        <end position="844"/>
    </location>
</feature>
<feature type="region of interest" description="Disordered" evidence="1">
    <location>
        <begin position="648"/>
        <end position="678"/>
    </location>
</feature>
<feature type="compositionally biased region" description="Basic and acidic residues" evidence="1">
    <location>
        <begin position="750"/>
        <end position="778"/>
    </location>
</feature>
<dbReference type="OrthoDB" id="392898at2759"/>
<evidence type="ECO:0000313" key="2">
    <source>
        <dbReference type="EMBL" id="CDU85197.1"/>
    </source>
</evidence>
<feature type="region of interest" description="Disordered" evidence="1">
    <location>
        <begin position="1223"/>
        <end position="1244"/>
    </location>
</feature>
<dbReference type="VEuPathDB" id="PlasmoDB:Py17XNL_001002402"/>
<feature type="compositionally biased region" description="Low complexity" evidence="1">
    <location>
        <begin position="656"/>
        <end position="676"/>
    </location>
</feature>
<sequence>MINTSGKFKNLCLNIINNIKNNPKEEENKTTENDNNNTSTNENCDKKYDIKNDVLKQVQDNKEIKQNEELSKDLDKQLNLTHHIITDQTVDNNINKNNTDKNVGLNQTDKYNFLQSESDVNGKNGKNENDDDKNGKNESGDDKNGKNESNDDKNGKNESGDDDKYNETNCIVGNYINLKAEKHENDSKELCQESIKGSNEHFNTTIKEPCNNITTDLNFHFKCDINNKNCYDTSKKKKEENDDNNNNNNKPMYYYNTASDLSTCNNEKNIKNFYEEKLGDSCRFFIYTSNPYNSDIRMIKENCLTIYQLLFTEKKKWCSIYICTDNGPMSNFNYHLYKILCSKDDIYMYFFLLKKFIFSCYIYFNLISIQIFSSLSIFSYKNRNSSRSTDAQNYMSVNNFSELKNYEQFQNKTDDNISLRKGDDEKKKRKQKNEISNNLENKKPKLNNDENDENIKCFSKNLENTHNKEYNDYFLSSYKNNKDNDSGNVESDNKNMFLFNNDLDYKCKNNLNNLLNYDDIKNNNYLYNGFCKNEESQFFNFIYNPYKHIYENKTNTCSTYFNFFEKDKTDIKKKLQLFINTHSPTMINITKNLNSFYLNKNKITSFVEKYKDTSFFSCDNFKKEITEKFVNSFVETFILMITKTEGKENACENEDNGGQNKENGGQNEENGGQNEENACKNDQIKHGENIQGQDHFNAGSDGNSLATTFDGNSNKEFIINKNEPISSNHIESAQVGNTTNDGMLENRSNLLDEKSQSVGKNEKNEKNDKNCENDKNDENNNTSDNIPPMSENETEEESLLEKEDNKEASCRNSDGCRNSDDCRGADSVCPESGSKNWDTLDSSKNLDSSCAISTNYVESNGLMDSNNNILGTDQNVEDMNTKAFEISGESGESCNKNDIKKEYNLLDENGENGENGENDENNKNDKNDENEKCFLKEDKNNPKLNDQLKTSQSLPNNIILNNLNILMADLNELYYYLENKKGKLIRQGWNIHGGLENGGYYSSFGKNKYFDINNNEENNIILKTGIFENQKLNSIFYDGEKNEDDDENETRVIDEMYYIDTNKNEDDHYNLEISSINLTKCCSVCSGAQYDNFETNSNHYNENNKIEVFIKESDFFCNCNNIASTSQNFNSNYKLCFNNDVKSDEYYMIKKNNIDQMNKMLGEILYMNNSETEGIRCKNEMDGTDIGGGSYGGEVKRNGKCYIKNNKGIDKEKNKIWSENNYDETFNNNNNNKDGDNNKPTLTSRELRNLRRNKLLNNKEMEQKNKSVKSTYGSNYDIKSPRVKKLEKFTSLDQEELREVFGPTGVSGVYFEKSRSSWTAQYKVSGGKRRAKRFLVTKNMTYEEIENVKQQCIAYRKQMEKEYTKEFLNEDKKKITSNNINPPGKKSKKKRKIKNFYDC</sequence>
<evidence type="ECO:0000313" key="5">
    <source>
        <dbReference type="Proteomes" id="UP000072904"/>
    </source>
</evidence>
<dbReference type="Proteomes" id="UP000072904">
    <property type="component" value="Chromosome 10"/>
</dbReference>
<evidence type="ECO:0000256" key="1">
    <source>
        <dbReference type="SAM" id="MobiDB-lite"/>
    </source>
</evidence>
<dbReference type="Proteomes" id="UP000072874">
    <property type="component" value="Chromosome 10"/>
</dbReference>
<feature type="region of interest" description="Disordered" evidence="1">
    <location>
        <begin position="907"/>
        <end position="930"/>
    </location>
</feature>
<dbReference type="EMBL" id="LK934638">
    <property type="protein sequence ID" value="CDU85197.1"/>
    <property type="molecule type" value="Genomic_DNA"/>
</dbReference>
<feature type="compositionally biased region" description="Low complexity" evidence="1">
    <location>
        <begin position="33"/>
        <end position="42"/>
    </location>
</feature>